<comment type="caution">
    <text evidence="1">The sequence shown here is derived from an EMBL/GenBank/DDBJ whole genome shotgun (WGS) entry which is preliminary data.</text>
</comment>
<protein>
    <submittedName>
        <fullName evidence="1">Uncharacterized protein</fullName>
    </submittedName>
</protein>
<sequence>MVIKYISDPTPNYPAPLKKTGKEKCFISCSISQTEHLSYSAVIRDLKGYKMQSGSILYVGLAVVLLCSALTEARYAGERSALTDLLLARLLASEKRELPSPPTEAEDSTLFDVLSDMLKKSSDDCTNWCEELLSDEDNGYGGDFKKCYKDQCEK</sequence>
<dbReference type="AlphaFoldDB" id="A0A8J1TF14"/>
<evidence type="ECO:0000313" key="2">
    <source>
        <dbReference type="Proteomes" id="UP000749559"/>
    </source>
</evidence>
<name>A0A8J1TF14_OWEFU</name>
<accession>A0A8J1TF14</accession>
<keyword evidence="2" id="KW-1185">Reference proteome</keyword>
<gene>
    <name evidence="1" type="ORF">OFUS_LOCUS3879</name>
</gene>
<organism evidence="1 2">
    <name type="scientific">Owenia fusiformis</name>
    <name type="common">Polychaete worm</name>
    <dbReference type="NCBI Taxonomy" id="6347"/>
    <lineage>
        <taxon>Eukaryota</taxon>
        <taxon>Metazoa</taxon>
        <taxon>Spiralia</taxon>
        <taxon>Lophotrochozoa</taxon>
        <taxon>Annelida</taxon>
        <taxon>Polychaeta</taxon>
        <taxon>Sedentaria</taxon>
        <taxon>Canalipalpata</taxon>
        <taxon>Sabellida</taxon>
        <taxon>Oweniida</taxon>
        <taxon>Oweniidae</taxon>
        <taxon>Owenia</taxon>
    </lineage>
</organism>
<dbReference type="EMBL" id="CAIIXF020000002">
    <property type="protein sequence ID" value="CAH1776731.1"/>
    <property type="molecule type" value="Genomic_DNA"/>
</dbReference>
<proteinExistence type="predicted"/>
<evidence type="ECO:0000313" key="1">
    <source>
        <dbReference type="EMBL" id="CAH1776731.1"/>
    </source>
</evidence>
<dbReference type="Proteomes" id="UP000749559">
    <property type="component" value="Unassembled WGS sequence"/>
</dbReference>
<reference evidence="1" key="1">
    <citation type="submission" date="2022-03" db="EMBL/GenBank/DDBJ databases">
        <authorList>
            <person name="Martin C."/>
        </authorList>
    </citation>
    <scope>NUCLEOTIDE SEQUENCE</scope>
</reference>